<reference evidence="3" key="1">
    <citation type="submission" date="2023-08" db="EMBL/GenBank/DDBJ databases">
        <authorList>
            <person name="Chen Y."/>
            <person name="Shah S."/>
            <person name="Dougan E. K."/>
            <person name="Thang M."/>
            <person name="Chan C."/>
        </authorList>
    </citation>
    <scope>NUCLEOTIDE SEQUENCE</scope>
</reference>
<dbReference type="SUPFAM" id="SSF48403">
    <property type="entry name" value="Ankyrin repeat"/>
    <property type="match status" value="1"/>
</dbReference>
<accession>A0AA36IX95</accession>
<dbReference type="PROSITE" id="PS50088">
    <property type="entry name" value="ANK_REPEAT"/>
    <property type="match status" value="1"/>
</dbReference>
<proteinExistence type="predicted"/>
<evidence type="ECO:0000313" key="3">
    <source>
        <dbReference type="EMBL" id="CAJ1394560.1"/>
    </source>
</evidence>
<gene>
    <name evidence="3" type="ORF">EVOR1521_LOCUS19187</name>
</gene>
<comment type="caution">
    <text evidence="3">The sequence shown here is derived from an EMBL/GenBank/DDBJ whole genome shotgun (WGS) entry which is preliminary data.</text>
</comment>
<dbReference type="InterPro" id="IPR002110">
    <property type="entry name" value="Ankyrin_rpt"/>
</dbReference>
<feature type="region of interest" description="Disordered" evidence="2">
    <location>
        <begin position="1"/>
        <end position="21"/>
    </location>
</feature>
<protein>
    <submittedName>
        <fullName evidence="3">Uncharacterized protein</fullName>
    </submittedName>
</protein>
<dbReference type="InterPro" id="IPR036770">
    <property type="entry name" value="Ankyrin_rpt-contain_sf"/>
</dbReference>
<organism evidence="3 4">
    <name type="scientific">Effrenium voratum</name>
    <dbReference type="NCBI Taxonomy" id="2562239"/>
    <lineage>
        <taxon>Eukaryota</taxon>
        <taxon>Sar</taxon>
        <taxon>Alveolata</taxon>
        <taxon>Dinophyceae</taxon>
        <taxon>Suessiales</taxon>
        <taxon>Symbiodiniaceae</taxon>
        <taxon>Effrenium</taxon>
    </lineage>
</organism>
<dbReference type="AlphaFoldDB" id="A0AA36IX95"/>
<dbReference type="SMART" id="SM00248">
    <property type="entry name" value="ANK"/>
    <property type="match status" value="1"/>
</dbReference>
<evidence type="ECO:0000313" key="4">
    <source>
        <dbReference type="Proteomes" id="UP001178507"/>
    </source>
</evidence>
<dbReference type="EMBL" id="CAUJNA010002890">
    <property type="protein sequence ID" value="CAJ1394560.1"/>
    <property type="molecule type" value="Genomic_DNA"/>
</dbReference>
<feature type="repeat" description="ANK" evidence="1">
    <location>
        <begin position="116"/>
        <end position="148"/>
    </location>
</feature>
<sequence length="215" mass="24606">MDTVAEFQPAAGELVTSDGVPTGIPRTSERIVKWEFQPGHKPFQSYQLPKWVRHPDAQKPSMNLQPEDYMGSKRRHNIHSWNIAHIGAQCAMFEGQGFKMLEKATPEEINAQDTLEGFTPLHWAVLSDNPKAVIWLLKHGADKDIKDIQGRSAEDLVEDYWGDFHQRYWGHAPKQDGLPQVDKVLPKRLKQMKEAFKLTFAANEFDLEGYKNINV</sequence>
<evidence type="ECO:0000256" key="1">
    <source>
        <dbReference type="PROSITE-ProRule" id="PRU00023"/>
    </source>
</evidence>
<dbReference type="Proteomes" id="UP001178507">
    <property type="component" value="Unassembled WGS sequence"/>
</dbReference>
<evidence type="ECO:0000256" key="2">
    <source>
        <dbReference type="SAM" id="MobiDB-lite"/>
    </source>
</evidence>
<dbReference type="PROSITE" id="PS50297">
    <property type="entry name" value="ANK_REP_REGION"/>
    <property type="match status" value="1"/>
</dbReference>
<keyword evidence="4" id="KW-1185">Reference proteome</keyword>
<keyword evidence="1" id="KW-0040">ANK repeat</keyword>
<dbReference type="Gene3D" id="1.25.40.20">
    <property type="entry name" value="Ankyrin repeat-containing domain"/>
    <property type="match status" value="1"/>
</dbReference>
<dbReference type="Pfam" id="PF00023">
    <property type="entry name" value="Ank"/>
    <property type="match status" value="1"/>
</dbReference>
<name>A0AA36IX95_9DINO</name>